<keyword evidence="1" id="KW-0539">Nucleus</keyword>
<dbReference type="Gene3D" id="2.40.320.10">
    <property type="entry name" value="Hypothetical Protein Pfu-838710-001"/>
    <property type="match status" value="1"/>
</dbReference>
<comment type="caution">
    <text evidence="2">The sequence shown here is derived from an EMBL/GenBank/DDBJ whole genome shotgun (WGS) entry which is preliminary data.</text>
</comment>
<dbReference type="GO" id="GO:0016592">
    <property type="term" value="C:mediator complex"/>
    <property type="evidence" value="ECO:0007669"/>
    <property type="project" value="InterPro"/>
</dbReference>
<accession>A0A9P4YUN7</accession>
<comment type="subcellular location">
    <subcellularLocation>
        <location evidence="1">Nucleus</location>
    </subcellularLocation>
</comment>
<keyword evidence="1" id="KW-0010">Activator</keyword>
<dbReference type="OrthoDB" id="5348092at2759"/>
<dbReference type="GO" id="GO:0006357">
    <property type="term" value="P:regulation of transcription by RNA polymerase II"/>
    <property type="evidence" value="ECO:0007669"/>
    <property type="project" value="InterPro"/>
</dbReference>
<dbReference type="Proteomes" id="UP000749293">
    <property type="component" value="Unassembled WGS sequence"/>
</dbReference>
<comment type="function">
    <text evidence="1">Component of the Mediator complex, a coactivator involved in the regulated transcription of nearly all RNA polymerase II-dependent genes. Mediator functions as a bridge to convey information from gene-specific regulatory proteins to the basal RNA polymerase II transcription machinery. Mediator is recruited to promoters by direct interactions with regulatory proteins and serves as a scaffold for the assembly of a functional preinitiation complex with RNA polymerase II and the general transcription factors.</text>
</comment>
<keyword evidence="1" id="KW-0804">Transcription</keyword>
<gene>
    <name evidence="1" type="primary">MED18</name>
    <name evidence="2" type="ORF">GMORB2_7614</name>
</gene>
<organism evidence="2 3">
    <name type="scientific">Geosmithia morbida</name>
    <dbReference type="NCBI Taxonomy" id="1094350"/>
    <lineage>
        <taxon>Eukaryota</taxon>
        <taxon>Fungi</taxon>
        <taxon>Dikarya</taxon>
        <taxon>Ascomycota</taxon>
        <taxon>Pezizomycotina</taxon>
        <taxon>Sordariomycetes</taxon>
        <taxon>Hypocreomycetidae</taxon>
        <taxon>Hypocreales</taxon>
        <taxon>Bionectriaceae</taxon>
        <taxon>Geosmithia</taxon>
    </lineage>
</organism>
<comment type="subunit">
    <text evidence="1">Component of the Mediator complex.</text>
</comment>
<keyword evidence="3" id="KW-1185">Reference proteome</keyword>
<evidence type="ECO:0000313" key="2">
    <source>
        <dbReference type="EMBL" id="KAF4122021.1"/>
    </source>
</evidence>
<evidence type="ECO:0000313" key="3">
    <source>
        <dbReference type="Proteomes" id="UP000749293"/>
    </source>
</evidence>
<evidence type="ECO:0000256" key="1">
    <source>
        <dbReference type="RuleBase" id="RU364150"/>
    </source>
</evidence>
<dbReference type="EMBL" id="JAANYQ010000010">
    <property type="protein sequence ID" value="KAF4122021.1"/>
    <property type="molecule type" value="Genomic_DNA"/>
</dbReference>
<dbReference type="InterPro" id="IPR019095">
    <property type="entry name" value="Mediator_Med18"/>
</dbReference>
<keyword evidence="1" id="KW-0805">Transcription regulation</keyword>
<name>A0A9P4YUN7_9HYPO</name>
<dbReference type="Pfam" id="PF09637">
    <property type="entry name" value="Med18"/>
    <property type="match status" value="2"/>
</dbReference>
<reference evidence="2" key="1">
    <citation type="submission" date="2020-03" db="EMBL/GenBank/DDBJ databases">
        <title>Site-based positive gene gene selection in Geosmithia morbida across the United States reveals a broad range of putative effectors and factors for local host and environmental adapation.</title>
        <authorList>
            <person name="Onufrak A."/>
            <person name="Murdoch R.W."/>
            <person name="Gazis R."/>
            <person name="Huff M."/>
            <person name="Staton M."/>
            <person name="Klingeman W."/>
            <person name="Hadziabdic D."/>
        </authorList>
    </citation>
    <scope>NUCLEOTIDE SEQUENCE</scope>
    <source>
        <strain evidence="2">1262</strain>
    </source>
</reference>
<proteinExistence type="inferred from homology"/>
<dbReference type="GO" id="GO:0003712">
    <property type="term" value="F:transcription coregulator activity"/>
    <property type="evidence" value="ECO:0007669"/>
    <property type="project" value="InterPro"/>
</dbReference>
<sequence length="297" mass="34424">MYELFLTALVEADDFNAACSVLGGLCGMPPWESVMRVLYFQAPPQPPGFANHSSLDKPIRKDTAFLLKELHQNLSRLPFILQTRYEVDKDRAMGESAAPADLNSLPGMLRWTNLPDPPQGRPHLTQRKMVEVWEQKNLQTLMSDNNYEVLELFGLIRLTETWHSFKTEMVEDMYRFYRDHIEFCLYRQLFVRPISDYVPMETRTTPPSPPLERLPAFDSLTPVDAQGRWILLVKTHVLNDNRPEDLRKAHEELNAIRSELDGVFDFRSIDRNVHDPRVPRRQQGVQVLPQKVTLGKV</sequence>
<comment type="similarity">
    <text evidence="1">Belongs to the Mediator complex subunit 18 family.</text>
</comment>
<protein>
    <recommendedName>
        <fullName evidence="1">Mediator of RNA polymerase II transcription subunit 18</fullName>
    </recommendedName>
    <alternativeName>
        <fullName evidence="1">Mediator complex subunit 18</fullName>
    </alternativeName>
</protein>
<dbReference type="AlphaFoldDB" id="A0A9P4YUN7"/>